<gene>
    <name evidence="5" type="ORF">GPUH_LOCUS26391</name>
</gene>
<evidence type="ECO:0000313" key="5">
    <source>
        <dbReference type="EMBL" id="VDN45491.1"/>
    </source>
</evidence>
<dbReference type="SUPFAM" id="SSF75553">
    <property type="entry name" value="Smc hinge domain"/>
    <property type="match status" value="1"/>
</dbReference>
<name>A0A183EZJ9_9BILA</name>
<evidence type="ECO:0000313" key="7">
    <source>
        <dbReference type="WBParaSite" id="GPUH_0002642001-mRNA-1"/>
    </source>
</evidence>
<keyword evidence="6" id="KW-1185">Reference proteome</keyword>
<dbReference type="Proteomes" id="UP000271098">
    <property type="component" value="Unassembled WGS sequence"/>
</dbReference>
<reference evidence="5 6" key="2">
    <citation type="submission" date="2018-11" db="EMBL/GenBank/DDBJ databases">
        <authorList>
            <consortium name="Pathogen Informatics"/>
        </authorList>
    </citation>
    <scope>NUCLEOTIDE SEQUENCE [LARGE SCALE GENOMIC DNA]</scope>
</reference>
<dbReference type="GO" id="GO:0003677">
    <property type="term" value="F:DNA binding"/>
    <property type="evidence" value="ECO:0007669"/>
    <property type="project" value="TreeGrafter"/>
</dbReference>
<keyword evidence="2" id="KW-0498">Mitosis</keyword>
<dbReference type="OrthoDB" id="413649at2759"/>
<protein>
    <submittedName>
        <fullName evidence="7">V-SNARE coiled-coil homology domain-containing protein</fullName>
    </submittedName>
</protein>
<evidence type="ECO:0000256" key="4">
    <source>
        <dbReference type="ARBA" id="ARBA00023306"/>
    </source>
</evidence>
<dbReference type="GO" id="GO:0051301">
    <property type="term" value="P:cell division"/>
    <property type="evidence" value="ECO:0007669"/>
    <property type="project" value="UniProtKB-KW"/>
</dbReference>
<keyword evidence="3" id="KW-0539">Nucleus</keyword>
<keyword evidence="1" id="KW-0132">Cell division</keyword>
<evidence type="ECO:0000256" key="1">
    <source>
        <dbReference type="ARBA" id="ARBA00022618"/>
    </source>
</evidence>
<dbReference type="GO" id="GO:0005524">
    <property type="term" value="F:ATP binding"/>
    <property type="evidence" value="ECO:0007669"/>
    <property type="project" value="InterPro"/>
</dbReference>
<dbReference type="WBParaSite" id="GPUH_0002642001-mRNA-1">
    <property type="protein sequence ID" value="GPUH_0002642001-mRNA-1"/>
    <property type="gene ID" value="GPUH_0002642001"/>
</dbReference>
<evidence type="ECO:0000256" key="3">
    <source>
        <dbReference type="ARBA" id="ARBA00023242"/>
    </source>
</evidence>
<dbReference type="GO" id="GO:0008278">
    <property type="term" value="C:cohesin complex"/>
    <property type="evidence" value="ECO:0007669"/>
    <property type="project" value="TreeGrafter"/>
</dbReference>
<reference evidence="7" key="1">
    <citation type="submission" date="2016-06" db="UniProtKB">
        <authorList>
            <consortium name="WormBaseParasite"/>
        </authorList>
    </citation>
    <scope>IDENTIFICATION</scope>
</reference>
<dbReference type="PANTHER" id="PTHR18937:SF12">
    <property type="entry name" value="STRUCTURAL MAINTENANCE OF CHROMOSOMES PROTEIN"/>
    <property type="match status" value="1"/>
</dbReference>
<dbReference type="PANTHER" id="PTHR18937">
    <property type="entry name" value="STRUCTURAL MAINTENANCE OF CHROMOSOMES SMC FAMILY MEMBER"/>
    <property type="match status" value="1"/>
</dbReference>
<dbReference type="GO" id="GO:0007062">
    <property type="term" value="P:sister chromatid cohesion"/>
    <property type="evidence" value="ECO:0007669"/>
    <property type="project" value="TreeGrafter"/>
</dbReference>
<dbReference type="AlphaFoldDB" id="A0A183EZJ9"/>
<evidence type="ECO:0000256" key="2">
    <source>
        <dbReference type="ARBA" id="ARBA00022776"/>
    </source>
</evidence>
<evidence type="ECO:0000313" key="6">
    <source>
        <dbReference type="Proteomes" id="UP000271098"/>
    </source>
</evidence>
<keyword evidence="4" id="KW-0131">Cell cycle</keyword>
<sequence length="179" mass="20803">MYFSIYRRSIQVRESKERLEKVSAEVLNVSKELSDAHGDTAESERTRKQNETIDNLKRIFPGRVYGRLVDLCQPSHKRFLIAITKVFFSTLHIYHFFCGNFFGALFIAVLHLFTSIQLVSSFCLSPSYKLVEKIKIFPYSFCSVERGTQSSLSGRRCQQRPLCGRTCQQRQLRSRSCQQ</sequence>
<accession>A0A183EZJ9</accession>
<dbReference type="GO" id="GO:0005634">
    <property type="term" value="C:nucleus"/>
    <property type="evidence" value="ECO:0007669"/>
    <property type="project" value="TreeGrafter"/>
</dbReference>
<dbReference type="EMBL" id="UYRT01110485">
    <property type="protein sequence ID" value="VDN45491.1"/>
    <property type="molecule type" value="Genomic_DNA"/>
</dbReference>
<organism evidence="7">
    <name type="scientific">Gongylonema pulchrum</name>
    <dbReference type="NCBI Taxonomy" id="637853"/>
    <lineage>
        <taxon>Eukaryota</taxon>
        <taxon>Metazoa</taxon>
        <taxon>Ecdysozoa</taxon>
        <taxon>Nematoda</taxon>
        <taxon>Chromadorea</taxon>
        <taxon>Rhabditida</taxon>
        <taxon>Spirurina</taxon>
        <taxon>Spiruromorpha</taxon>
        <taxon>Spiruroidea</taxon>
        <taxon>Gongylonematidae</taxon>
        <taxon>Gongylonema</taxon>
    </lineage>
</organism>
<proteinExistence type="predicted"/>
<dbReference type="InterPro" id="IPR036277">
    <property type="entry name" value="SMC_hinge_sf"/>
</dbReference>